<sequence>MQKSFGTLIKTRASRRFQIIEYIKVFDLNEEKTKQFAKEMESELNVTVINTRNAEEAIRNSDIVITATMSTFPY</sequence>
<dbReference type="InterPro" id="IPR036291">
    <property type="entry name" value="NAD(P)-bd_dom_sf"/>
</dbReference>
<protein>
    <submittedName>
        <fullName evidence="1">Uncharacterized protein</fullName>
    </submittedName>
</protein>
<evidence type="ECO:0000313" key="2">
    <source>
        <dbReference type="Proteomes" id="UP000501868"/>
    </source>
</evidence>
<dbReference type="Pfam" id="PF02423">
    <property type="entry name" value="OCD_Mu_crystall"/>
    <property type="match status" value="1"/>
</dbReference>
<dbReference type="InterPro" id="IPR003462">
    <property type="entry name" value="ODC_Mu_crystall"/>
</dbReference>
<evidence type="ECO:0000313" key="1">
    <source>
        <dbReference type="EMBL" id="QIZ06433.1"/>
    </source>
</evidence>
<proteinExistence type="predicted"/>
<dbReference type="AlphaFoldDB" id="A0A6H1NYS9"/>
<accession>A0A6H1NYS9</accession>
<gene>
    <name evidence="1" type="ORF">HFZ78_06705</name>
</gene>
<dbReference type="EMBL" id="CP051128">
    <property type="protein sequence ID" value="QIZ06433.1"/>
    <property type="molecule type" value="Genomic_DNA"/>
</dbReference>
<dbReference type="Gene3D" id="3.40.50.720">
    <property type="entry name" value="NAD(P)-binding Rossmann-like Domain"/>
    <property type="match status" value="1"/>
</dbReference>
<dbReference type="SUPFAM" id="SSF51735">
    <property type="entry name" value="NAD(P)-binding Rossmann-fold domains"/>
    <property type="match status" value="1"/>
</dbReference>
<reference evidence="1 2" key="2">
    <citation type="submission" date="2020-04" db="EMBL/GenBank/DDBJ databases">
        <authorList>
            <person name="Fomenkov A."/>
            <person name="Anton B.P."/>
            <person name="Roberts R.J."/>
        </authorList>
    </citation>
    <scope>NUCLEOTIDE SEQUENCE [LARGE SCALE GENOMIC DNA]</scope>
    <source>
        <strain evidence="1 2">S2</strain>
    </source>
</reference>
<organism evidence="1 2">
    <name type="scientific">Priestia megaterium</name>
    <name type="common">Bacillus megaterium</name>
    <dbReference type="NCBI Taxonomy" id="1404"/>
    <lineage>
        <taxon>Bacteria</taxon>
        <taxon>Bacillati</taxon>
        <taxon>Bacillota</taxon>
        <taxon>Bacilli</taxon>
        <taxon>Bacillales</taxon>
        <taxon>Bacillaceae</taxon>
        <taxon>Priestia</taxon>
    </lineage>
</organism>
<dbReference type="Proteomes" id="UP000501868">
    <property type="component" value="Chromosome"/>
</dbReference>
<reference evidence="1 2" key="1">
    <citation type="submission" date="2020-04" db="EMBL/GenBank/DDBJ databases">
        <title>Genome-Wide Identification of 5-Methylcytosine Sites in Bacterial Genomes By High-Throughput Sequencing of MspJI Restriction Fragments.</title>
        <authorList>
            <person name="Wu V."/>
        </authorList>
    </citation>
    <scope>NUCLEOTIDE SEQUENCE [LARGE SCALE GENOMIC DNA]</scope>
    <source>
        <strain evidence="1 2">S2</strain>
    </source>
</reference>
<name>A0A6H1NYS9_PRIMG</name>